<dbReference type="OrthoDB" id="1410009at2759"/>
<keyword evidence="5" id="KW-0238">DNA-binding</keyword>
<evidence type="ECO:0000259" key="10">
    <source>
        <dbReference type="PROSITE" id="PS50090"/>
    </source>
</evidence>
<dbReference type="AlphaFoldDB" id="G0VC86"/>
<dbReference type="EMBL" id="HE576754">
    <property type="protein sequence ID" value="CCC69095.1"/>
    <property type="molecule type" value="Genomic_DNA"/>
</dbReference>
<feature type="domain" description="HTH myb-type" evidence="11">
    <location>
        <begin position="65"/>
        <end position="110"/>
    </location>
</feature>
<dbReference type="PROSITE" id="PS50090">
    <property type="entry name" value="MYB_LIKE"/>
    <property type="match status" value="2"/>
</dbReference>
<evidence type="ECO:0000256" key="7">
    <source>
        <dbReference type="ARBA" id="ARBA00023242"/>
    </source>
</evidence>
<reference key="2">
    <citation type="submission" date="2011-08" db="EMBL/GenBank/DDBJ databases">
        <title>Genome sequence of Naumovozyma castellii.</title>
        <authorList>
            <person name="Gordon J.L."/>
            <person name="Armisen D."/>
            <person name="Proux-Wera E."/>
            <person name="OhEigeartaigh S.S."/>
            <person name="Byrne K.P."/>
            <person name="Wolfe K.H."/>
        </authorList>
    </citation>
    <scope>NUCLEOTIDE SEQUENCE</scope>
    <source>
        <strain>Type strain:CBS 4309</strain>
    </source>
</reference>
<evidence type="ECO:0000259" key="11">
    <source>
        <dbReference type="PROSITE" id="PS51294"/>
    </source>
</evidence>
<keyword evidence="13" id="KW-1185">Reference proteome</keyword>
<evidence type="ECO:0000256" key="9">
    <source>
        <dbReference type="SAM" id="MobiDB-lite"/>
    </source>
</evidence>
<dbReference type="InterPro" id="IPR017930">
    <property type="entry name" value="Myb_dom"/>
</dbReference>
<dbReference type="CDD" id="cd00167">
    <property type="entry name" value="SANT"/>
    <property type="match status" value="1"/>
</dbReference>
<dbReference type="PANTHER" id="PTHR45885:SF1">
    <property type="entry name" value="CELL DIVISION CYCLE 5-LIKE PROTEIN"/>
    <property type="match status" value="1"/>
</dbReference>
<dbReference type="CDD" id="cd11659">
    <property type="entry name" value="SANT_CDC5_II"/>
    <property type="match status" value="1"/>
</dbReference>
<dbReference type="GO" id="GO:0071006">
    <property type="term" value="C:U2-type catalytic step 1 spliceosome"/>
    <property type="evidence" value="ECO:0007669"/>
    <property type="project" value="EnsemblFungi"/>
</dbReference>
<feature type="region of interest" description="Disordered" evidence="9">
    <location>
        <begin position="257"/>
        <end position="278"/>
    </location>
</feature>
<dbReference type="STRING" id="1064592.G0VC86"/>
<evidence type="ECO:0000256" key="3">
    <source>
        <dbReference type="ARBA" id="ARBA00022728"/>
    </source>
</evidence>
<dbReference type="Gene3D" id="1.10.10.60">
    <property type="entry name" value="Homeodomain-like"/>
    <property type="match status" value="2"/>
</dbReference>
<organism evidence="12 13">
    <name type="scientific">Naumovozyma castellii</name>
    <name type="common">Yeast</name>
    <name type="synonym">Saccharomyces castellii</name>
    <dbReference type="NCBI Taxonomy" id="27288"/>
    <lineage>
        <taxon>Eukaryota</taxon>
        <taxon>Fungi</taxon>
        <taxon>Dikarya</taxon>
        <taxon>Ascomycota</taxon>
        <taxon>Saccharomycotina</taxon>
        <taxon>Saccharomycetes</taxon>
        <taxon>Saccharomycetales</taxon>
        <taxon>Saccharomycetaceae</taxon>
        <taxon>Naumovozyma</taxon>
    </lineage>
</organism>
<feature type="domain" description="Myb-like" evidence="10">
    <location>
        <begin position="9"/>
        <end position="56"/>
    </location>
</feature>
<name>G0VC86_NAUCA</name>
<dbReference type="HOGENOM" id="CLU_009082_2_1_1"/>
<dbReference type="GO" id="GO:0003677">
    <property type="term" value="F:DNA binding"/>
    <property type="evidence" value="ECO:0007669"/>
    <property type="project" value="UniProtKB-KW"/>
</dbReference>
<dbReference type="InParanoid" id="G0VC86"/>
<dbReference type="InterPro" id="IPR009057">
    <property type="entry name" value="Homeodomain-like_sf"/>
</dbReference>
<dbReference type="Proteomes" id="UP000001640">
    <property type="component" value="Chromosome 3"/>
</dbReference>
<dbReference type="RefSeq" id="XP_003675462.1">
    <property type="nucleotide sequence ID" value="XM_003675414.1"/>
</dbReference>
<dbReference type="GO" id="GO:0000386">
    <property type="term" value="F:second spliceosomal transesterification activity"/>
    <property type="evidence" value="ECO:0007669"/>
    <property type="project" value="EnsemblFungi"/>
</dbReference>
<dbReference type="FunCoup" id="G0VC86">
    <property type="interactions" value="161"/>
</dbReference>
<reference evidence="12 13" key="1">
    <citation type="journal article" date="2011" name="Proc. Natl. Acad. Sci. U.S.A.">
        <title>Evolutionary erosion of yeast sex chromosomes by mating-type switching accidents.</title>
        <authorList>
            <person name="Gordon J.L."/>
            <person name="Armisen D."/>
            <person name="Proux-Wera E."/>
            <person name="Oheigeartaigh S.S."/>
            <person name="Byrne K.P."/>
            <person name="Wolfe K.H."/>
        </authorList>
    </citation>
    <scope>NUCLEOTIDE SEQUENCE [LARGE SCALE GENOMIC DNA]</scope>
    <source>
        <strain evidence="13">ATCC 76901 / BCRC 22586 / CBS 4309 / NBRC 1992 / NRRL Y-12630</strain>
    </source>
</reference>
<protein>
    <recommendedName>
        <fullName evidence="8">Pre-mRNA-splicing factor CEF1</fullName>
    </recommendedName>
</protein>
<evidence type="ECO:0000256" key="6">
    <source>
        <dbReference type="ARBA" id="ARBA00023187"/>
    </source>
</evidence>
<dbReference type="SMART" id="SM00717">
    <property type="entry name" value="SANT"/>
    <property type="match status" value="2"/>
</dbReference>
<evidence type="ECO:0000313" key="13">
    <source>
        <dbReference type="Proteomes" id="UP000001640"/>
    </source>
</evidence>
<evidence type="ECO:0000256" key="2">
    <source>
        <dbReference type="ARBA" id="ARBA00022664"/>
    </source>
</evidence>
<sequence length="593" mass="68524">MAPIPIYVKGGVWTNIEDQIVKAAVQKYGTHQWNKIASLLQKKTARQCQIRWDEFLNPSLNFKEFSKDEDAKLLDLARRLPNQWRTIADLMGRTAQFCIERYNKLLSSDEDGEEELGLSSSLDFKIGDVNPNAETQIAKADKEGLDDEEREMLADARARLLNTQGKKATRKIRERMLEESKRIAQLQKRRELKQSGINTKISKGKKKYESEIDYNEDIAYEQPQIAGLYDTSKEKAKIDFDFERFEKKVDKMGMRNERETIEKREKGRRKRRQEIEPQPRLTKIDDSILLNDFKKPKLILSKPGIELVQGETIDRKRQRLLDSKQVGTVLKRESQEHELPVLYSGNNYNPDDVDLRKTQLSRKQKASYIAQLFKTLPNPSNNFEIDMEDLDESEDEINDESNVAPNLTSEPDETESILLSNPPIPIIEISSLKNEGELPIPDIIDLPSTEIEKEFNHLVMCALTSSDYDDMASFSEYYQQVTNELTQRSQEPKLDSRSYSTMAVDLPPQAELLKAVNAQIESVQTLQDKLLFVQPLVKENEYLCKELCGSTLPKIRTSQGRYFVDYKLYQQEMVGISSRKTRLQNYVNESKLD</sequence>
<dbReference type="eggNOG" id="KOG0050">
    <property type="taxonomic scope" value="Eukaryota"/>
</dbReference>
<dbReference type="GO" id="GO:0000350">
    <property type="term" value="P:generation of catalytic spliceosome for second transesterification step"/>
    <property type="evidence" value="ECO:0007669"/>
    <property type="project" value="EnsemblFungi"/>
</dbReference>
<evidence type="ECO:0000313" key="12">
    <source>
        <dbReference type="EMBL" id="CCC69095.1"/>
    </source>
</evidence>
<dbReference type="KEGG" id="ncs:NCAS_0C01050"/>
<dbReference type="PANTHER" id="PTHR45885">
    <property type="entry name" value="CELL DIVISION CYCLE 5-LIKE PROTEIN"/>
    <property type="match status" value="1"/>
</dbReference>
<evidence type="ECO:0000256" key="5">
    <source>
        <dbReference type="ARBA" id="ARBA00023125"/>
    </source>
</evidence>
<dbReference type="InterPro" id="IPR047240">
    <property type="entry name" value="SANT_CDC5L_II"/>
</dbReference>
<dbReference type="GeneID" id="96902679"/>
<dbReference type="SUPFAM" id="SSF46689">
    <property type="entry name" value="Homeodomain-like"/>
    <property type="match status" value="1"/>
</dbReference>
<evidence type="ECO:0000256" key="4">
    <source>
        <dbReference type="ARBA" id="ARBA00022737"/>
    </source>
</evidence>
<keyword evidence="3" id="KW-0747">Spliceosome</keyword>
<accession>G0VC86</accession>
<evidence type="ECO:0000256" key="8">
    <source>
        <dbReference type="ARBA" id="ARBA00034837"/>
    </source>
</evidence>
<dbReference type="Pfam" id="PF13921">
    <property type="entry name" value="Myb_DNA-bind_6"/>
    <property type="match status" value="1"/>
</dbReference>
<keyword evidence="7" id="KW-0539">Nucleus</keyword>
<dbReference type="GO" id="GO:0000974">
    <property type="term" value="C:Prp19 complex"/>
    <property type="evidence" value="ECO:0007669"/>
    <property type="project" value="EnsemblFungi"/>
</dbReference>
<proteinExistence type="inferred from homology"/>
<keyword evidence="6" id="KW-0508">mRNA splicing</keyword>
<dbReference type="PROSITE" id="PS51294">
    <property type="entry name" value="HTH_MYB"/>
    <property type="match status" value="2"/>
</dbReference>
<dbReference type="InterPro" id="IPR047242">
    <property type="entry name" value="CDC5L/Cef1"/>
</dbReference>
<evidence type="ECO:0000256" key="1">
    <source>
        <dbReference type="ARBA" id="ARBA00010506"/>
    </source>
</evidence>
<feature type="domain" description="Myb-like" evidence="10">
    <location>
        <begin position="57"/>
        <end position="106"/>
    </location>
</feature>
<dbReference type="InterPro" id="IPR001005">
    <property type="entry name" value="SANT/Myb"/>
</dbReference>
<keyword evidence="2" id="KW-0507">mRNA processing</keyword>
<keyword evidence="4" id="KW-0677">Repeat</keyword>
<gene>
    <name evidence="12" type="primary">NCAS0C01050</name>
    <name evidence="12" type="ordered locus">NCAS_0C01050</name>
</gene>
<dbReference type="OMA" id="KYGTHQW"/>
<comment type="similarity">
    <text evidence="1">Belongs to the CEF1 family.</text>
</comment>
<feature type="domain" description="HTH myb-type" evidence="11">
    <location>
        <begin position="8"/>
        <end position="60"/>
    </location>
</feature>